<dbReference type="InterPro" id="IPR001647">
    <property type="entry name" value="HTH_TetR"/>
</dbReference>
<dbReference type="InterPro" id="IPR050109">
    <property type="entry name" value="HTH-type_TetR-like_transc_reg"/>
</dbReference>
<proteinExistence type="predicted"/>
<organism evidence="6 7">
    <name type="scientific">Pseudonocardia tropica</name>
    <dbReference type="NCBI Taxonomy" id="681289"/>
    <lineage>
        <taxon>Bacteria</taxon>
        <taxon>Bacillati</taxon>
        <taxon>Actinomycetota</taxon>
        <taxon>Actinomycetes</taxon>
        <taxon>Pseudonocardiales</taxon>
        <taxon>Pseudonocardiaceae</taxon>
        <taxon>Pseudonocardia</taxon>
    </lineage>
</organism>
<protein>
    <submittedName>
        <fullName evidence="6">Helix-turn-helix domain-containing protein</fullName>
    </submittedName>
</protein>
<dbReference type="RefSeq" id="WP_345651731.1">
    <property type="nucleotide sequence ID" value="NZ_BAABLY010000080.1"/>
</dbReference>
<dbReference type="Proteomes" id="UP001464923">
    <property type="component" value="Unassembled WGS sequence"/>
</dbReference>
<dbReference type="Gene3D" id="1.10.357.10">
    <property type="entry name" value="Tetracycline Repressor, domain 2"/>
    <property type="match status" value="1"/>
</dbReference>
<evidence type="ECO:0000313" key="6">
    <source>
        <dbReference type="EMBL" id="MEQ3540275.1"/>
    </source>
</evidence>
<dbReference type="PROSITE" id="PS01081">
    <property type="entry name" value="HTH_TETR_1"/>
    <property type="match status" value="1"/>
</dbReference>
<keyword evidence="3" id="KW-0804">Transcription</keyword>
<dbReference type="PANTHER" id="PTHR30055:SF238">
    <property type="entry name" value="MYCOFACTOCIN BIOSYNTHESIS TRANSCRIPTIONAL REGULATOR MFTR-RELATED"/>
    <property type="match status" value="1"/>
</dbReference>
<dbReference type="PROSITE" id="PS50977">
    <property type="entry name" value="HTH_TETR_2"/>
    <property type="match status" value="1"/>
</dbReference>
<evidence type="ECO:0000256" key="1">
    <source>
        <dbReference type="ARBA" id="ARBA00023015"/>
    </source>
</evidence>
<evidence type="ECO:0000313" key="7">
    <source>
        <dbReference type="Proteomes" id="UP001464923"/>
    </source>
</evidence>
<evidence type="ECO:0000259" key="5">
    <source>
        <dbReference type="PROSITE" id="PS50977"/>
    </source>
</evidence>
<reference evidence="6 7" key="1">
    <citation type="submission" date="2024-03" db="EMBL/GenBank/DDBJ databases">
        <title>Draft genome sequence of Pseudonocardia tropica JCM 19149.</title>
        <authorList>
            <person name="Butdee W."/>
            <person name="Duangmal K."/>
        </authorList>
    </citation>
    <scope>NUCLEOTIDE SEQUENCE [LARGE SCALE GENOMIC DNA]</scope>
    <source>
        <strain evidence="6 7">JCM 19149</strain>
    </source>
</reference>
<evidence type="ECO:0000256" key="4">
    <source>
        <dbReference type="PROSITE-ProRule" id="PRU00335"/>
    </source>
</evidence>
<keyword evidence="2 4" id="KW-0238">DNA-binding</keyword>
<evidence type="ECO:0000256" key="2">
    <source>
        <dbReference type="ARBA" id="ARBA00023125"/>
    </source>
</evidence>
<dbReference type="Pfam" id="PF00440">
    <property type="entry name" value="TetR_N"/>
    <property type="match status" value="1"/>
</dbReference>
<dbReference type="InterPro" id="IPR023772">
    <property type="entry name" value="DNA-bd_HTH_TetR-type_CS"/>
</dbReference>
<dbReference type="SUPFAM" id="SSF46689">
    <property type="entry name" value="Homeodomain-like"/>
    <property type="match status" value="1"/>
</dbReference>
<dbReference type="PRINTS" id="PR00455">
    <property type="entry name" value="HTHTETR"/>
</dbReference>
<feature type="DNA-binding region" description="H-T-H motif" evidence="4">
    <location>
        <begin position="36"/>
        <end position="55"/>
    </location>
</feature>
<keyword evidence="7" id="KW-1185">Reference proteome</keyword>
<accession>A0ABV1JWE5</accession>
<dbReference type="PANTHER" id="PTHR30055">
    <property type="entry name" value="HTH-TYPE TRANSCRIPTIONAL REGULATOR RUTR"/>
    <property type="match status" value="1"/>
</dbReference>
<name>A0ABV1JWE5_9PSEU</name>
<keyword evidence="1" id="KW-0805">Transcription regulation</keyword>
<dbReference type="InterPro" id="IPR009057">
    <property type="entry name" value="Homeodomain-like_sf"/>
</dbReference>
<evidence type="ECO:0000256" key="3">
    <source>
        <dbReference type="ARBA" id="ARBA00023163"/>
    </source>
</evidence>
<dbReference type="EMBL" id="JBEDNP010000008">
    <property type="protein sequence ID" value="MEQ3540275.1"/>
    <property type="molecule type" value="Genomic_DNA"/>
</dbReference>
<gene>
    <name evidence="6" type="ORF">WHI96_15720</name>
</gene>
<feature type="domain" description="HTH tetR-type" evidence="5">
    <location>
        <begin position="13"/>
        <end position="73"/>
    </location>
</feature>
<comment type="caution">
    <text evidence="6">The sequence shown here is derived from an EMBL/GenBank/DDBJ whole genome shotgun (WGS) entry which is preliminary data.</text>
</comment>
<sequence>MGETPGLRERKRRRTEAELVAAAVRLIGADGFPATTVEAIAAGAEVSPRTFFRFFASKEDVVLADERVLFDGFVDRTVPGDGPLLATLRDALCGALDERDPPWFERFTTSAAIIDTEPAVATAALRLCATTTDRLRGQVRAVAAPDVLPEHLLGLALDAVVSAWRLARAEWLATPSRTPAGLPALVRRNCDAVAALPGVRAG</sequence>